<accession>A0A4V6Y8I9</accession>
<sequence length="99" mass="11410">MFPLKIITIPPTERRHPRDHMGAIHMWSTVGPRWNCFLQHQSPNTIQSGPSPIYARCISLKVPINTTQNEPLDRSFSYASKMQLCNQRKKQASQREHAA</sequence>
<gene>
    <name evidence="1" type="ORF">SEVIR_4G138200v2</name>
</gene>
<dbReference type="Proteomes" id="UP000298652">
    <property type="component" value="Chromosome 4"/>
</dbReference>
<protein>
    <submittedName>
        <fullName evidence="1">Uncharacterized protein</fullName>
    </submittedName>
</protein>
<dbReference type="AlphaFoldDB" id="A0A4V6Y8I9"/>
<dbReference type="EMBL" id="CM016555">
    <property type="protein sequence ID" value="TKW21706.1"/>
    <property type="molecule type" value="Genomic_DNA"/>
</dbReference>
<evidence type="ECO:0000313" key="2">
    <source>
        <dbReference type="Proteomes" id="UP000298652"/>
    </source>
</evidence>
<organism evidence="1 2">
    <name type="scientific">Setaria viridis</name>
    <name type="common">Green bristlegrass</name>
    <name type="synonym">Setaria italica subsp. viridis</name>
    <dbReference type="NCBI Taxonomy" id="4556"/>
    <lineage>
        <taxon>Eukaryota</taxon>
        <taxon>Viridiplantae</taxon>
        <taxon>Streptophyta</taxon>
        <taxon>Embryophyta</taxon>
        <taxon>Tracheophyta</taxon>
        <taxon>Spermatophyta</taxon>
        <taxon>Magnoliopsida</taxon>
        <taxon>Liliopsida</taxon>
        <taxon>Poales</taxon>
        <taxon>Poaceae</taxon>
        <taxon>PACMAD clade</taxon>
        <taxon>Panicoideae</taxon>
        <taxon>Panicodae</taxon>
        <taxon>Paniceae</taxon>
        <taxon>Cenchrinae</taxon>
        <taxon>Setaria</taxon>
    </lineage>
</organism>
<proteinExistence type="predicted"/>
<evidence type="ECO:0000313" key="1">
    <source>
        <dbReference type="EMBL" id="TKW21706.1"/>
    </source>
</evidence>
<reference evidence="1" key="1">
    <citation type="submission" date="2019-03" db="EMBL/GenBank/DDBJ databases">
        <title>WGS assembly of Setaria viridis.</title>
        <authorList>
            <person name="Huang P."/>
            <person name="Jenkins J."/>
            <person name="Grimwood J."/>
            <person name="Barry K."/>
            <person name="Healey A."/>
            <person name="Mamidi S."/>
            <person name="Sreedasyam A."/>
            <person name="Shu S."/>
            <person name="Feldman M."/>
            <person name="Wu J."/>
            <person name="Yu Y."/>
            <person name="Chen C."/>
            <person name="Johnson J."/>
            <person name="Rokhsar D."/>
            <person name="Baxter I."/>
            <person name="Schmutz J."/>
            <person name="Brutnell T."/>
            <person name="Kellogg E."/>
        </authorList>
    </citation>
    <scope>NUCLEOTIDE SEQUENCE [LARGE SCALE GENOMIC DNA]</scope>
</reference>
<keyword evidence="2" id="KW-1185">Reference proteome</keyword>
<dbReference type="Gramene" id="TKW21706">
    <property type="protein sequence ID" value="TKW21706"/>
    <property type="gene ID" value="SEVIR_4G138200v2"/>
</dbReference>
<name>A0A4V6Y8I9_SETVI</name>